<dbReference type="AlphaFoldDB" id="A0A397UFW0"/>
<reference evidence="1 2" key="1">
    <citation type="submission" date="2018-06" db="EMBL/GenBank/DDBJ databases">
        <title>Comparative genomics reveals the genomic features of Rhizophagus irregularis, R. cerebriforme, R. diaphanum and Gigaspora rosea, and their symbiotic lifestyle signature.</title>
        <authorList>
            <person name="Morin E."/>
            <person name="San Clemente H."/>
            <person name="Chen E.C.H."/>
            <person name="De La Providencia I."/>
            <person name="Hainaut M."/>
            <person name="Kuo A."/>
            <person name="Kohler A."/>
            <person name="Murat C."/>
            <person name="Tang N."/>
            <person name="Roy S."/>
            <person name="Loubradou J."/>
            <person name="Henrissat B."/>
            <person name="Grigoriev I.V."/>
            <person name="Corradi N."/>
            <person name="Roux C."/>
            <person name="Martin F.M."/>
        </authorList>
    </citation>
    <scope>NUCLEOTIDE SEQUENCE [LARGE SCALE GENOMIC DNA]</scope>
    <source>
        <strain evidence="1 2">DAOM 194757</strain>
    </source>
</reference>
<sequence>MSISPIYNRTVIYLSHIDDNKNNAFINGILYFGSEGVVIDNNGPELRYSAGFSTLDVETLRQYIITSTRCLSNSQNFTEIYYAPWHPTFHEQQGSSYEEYPLLFINDFDFGESIQVGHHTCKTGYDTLTTCGEIKMLFMSRRLLIKTKWCIRCFSSSAAMLVEAITDPVRKKQRYFPARASPFILQRVEYTLYCSISKDREERESG</sequence>
<gene>
    <name evidence="1" type="ORF">C2G38_2212926</name>
</gene>
<dbReference type="EMBL" id="QKWP01001575">
    <property type="protein sequence ID" value="RIB07967.1"/>
    <property type="molecule type" value="Genomic_DNA"/>
</dbReference>
<name>A0A397UFW0_9GLOM</name>
<comment type="caution">
    <text evidence="1">The sequence shown here is derived from an EMBL/GenBank/DDBJ whole genome shotgun (WGS) entry which is preliminary data.</text>
</comment>
<keyword evidence="2" id="KW-1185">Reference proteome</keyword>
<accession>A0A397UFW0</accession>
<evidence type="ECO:0000313" key="1">
    <source>
        <dbReference type="EMBL" id="RIB07967.1"/>
    </source>
</evidence>
<evidence type="ECO:0000313" key="2">
    <source>
        <dbReference type="Proteomes" id="UP000266673"/>
    </source>
</evidence>
<dbReference type="Proteomes" id="UP000266673">
    <property type="component" value="Unassembled WGS sequence"/>
</dbReference>
<organism evidence="1 2">
    <name type="scientific">Gigaspora rosea</name>
    <dbReference type="NCBI Taxonomy" id="44941"/>
    <lineage>
        <taxon>Eukaryota</taxon>
        <taxon>Fungi</taxon>
        <taxon>Fungi incertae sedis</taxon>
        <taxon>Mucoromycota</taxon>
        <taxon>Glomeromycotina</taxon>
        <taxon>Glomeromycetes</taxon>
        <taxon>Diversisporales</taxon>
        <taxon>Gigasporaceae</taxon>
        <taxon>Gigaspora</taxon>
    </lineage>
</organism>
<protein>
    <submittedName>
        <fullName evidence="1">Uncharacterized protein</fullName>
    </submittedName>
</protein>
<proteinExistence type="predicted"/>